<evidence type="ECO:0000256" key="3">
    <source>
        <dbReference type="ARBA" id="ARBA00022989"/>
    </source>
</evidence>
<accession>A0A7J5BPS9</accession>
<keyword evidence="6" id="KW-1003">Cell membrane</keyword>
<dbReference type="PIRSF" id="PIRSF006648">
    <property type="entry name" value="DrrB"/>
    <property type="match status" value="1"/>
</dbReference>
<dbReference type="OrthoDB" id="670210at2"/>
<dbReference type="RefSeq" id="WP_158041902.1">
    <property type="nucleotide sequence ID" value="NZ_JACCFV010000001.1"/>
</dbReference>
<dbReference type="GO" id="GO:0140359">
    <property type="term" value="F:ABC-type transporter activity"/>
    <property type="evidence" value="ECO:0007669"/>
    <property type="project" value="InterPro"/>
</dbReference>
<dbReference type="InterPro" id="IPR047817">
    <property type="entry name" value="ABC2_TM_bact-type"/>
</dbReference>
<dbReference type="PANTHER" id="PTHR43229">
    <property type="entry name" value="NODULATION PROTEIN J"/>
    <property type="match status" value="1"/>
</dbReference>
<feature type="transmembrane region" description="Helical" evidence="6">
    <location>
        <begin position="192"/>
        <end position="210"/>
    </location>
</feature>
<keyword evidence="3 6" id="KW-1133">Transmembrane helix</keyword>
<evidence type="ECO:0000313" key="10">
    <source>
        <dbReference type="Proteomes" id="UP000467240"/>
    </source>
</evidence>
<dbReference type="InterPro" id="IPR051784">
    <property type="entry name" value="Nod_factor_ABC_transporter"/>
</dbReference>
<keyword evidence="5" id="KW-0046">Antibiotic resistance</keyword>
<keyword evidence="4 6" id="KW-0472">Membrane</keyword>
<organism evidence="9 10">
    <name type="scientific">Pseudoclavibacter chungangensis</name>
    <dbReference type="NCBI Taxonomy" id="587635"/>
    <lineage>
        <taxon>Bacteria</taxon>
        <taxon>Bacillati</taxon>
        <taxon>Actinomycetota</taxon>
        <taxon>Actinomycetes</taxon>
        <taxon>Micrococcales</taxon>
        <taxon>Microbacteriaceae</taxon>
        <taxon>Pseudoclavibacter</taxon>
    </lineage>
</organism>
<feature type="region of interest" description="Disordered" evidence="7">
    <location>
        <begin position="1"/>
        <end position="24"/>
    </location>
</feature>
<feature type="transmembrane region" description="Helical" evidence="6">
    <location>
        <begin position="123"/>
        <end position="149"/>
    </location>
</feature>
<comment type="similarity">
    <text evidence="6">Belongs to the ABC-2 integral membrane protein family.</text>
</comment>
<evidence type="ECO:0000256" key="4">
    <source>
        <dbReference type="ARBA" id="ARBA00023136"/>
    </source>
</evidence>
<feature type="transmembrane region" description="Helical" evidence="6">
    <location>
        <begin position="81"/>
        <end position="102"/>
    </location>
</feature>
<evidence type="ECO:0000313" key="9">
    <source>
        <dbReference type="EMBL" id="KAB1652969.1"/>
    </source>
</evidence>
<dbReference type="GO" id="GO:0046677">
    <property type="term" value="P:response to antibiotic"/>
    <property type="evidence" value="ECO:0007669"/>
    <property type="project" value="UniProtKB-KW"/>
</dbReference>
<feature type="compositionally biased region" description="Basic and acidic residues" evidence="7">
    <location>
        <begin position="1"/>
        <end position="10"/>
    </location>
</feature>
<proteinExistence type="inferred from homology"/>
<feature type="transmembrane region" description="Helical" evidence="6">
    <location>
        <begin position="161"/>
        <end position="185"/>
    </location>
</feature>
<dbReference type="Proteomes" id="UP000467240">
    <property type="component" value="Unassembled WGS sequence"/>
</dbReference>
<comment type="caution">
    <text evidence="9">The sequence shown here is derived from an EMBL/GenBank/DDBJ whole genome shotgun (WGS) entry which is preliminary data.</text>
</comment>
<dbReference type="AlphaFoldDB" id="A0A7J5BPS9"/>
<comment type="subcellular location">
    <subcellularLocation>
        <location evidence="6">Cell membrane</location>
        <topology evidence="6">Multi-pass membrane protein</topology>
    </subcellularLocation>
    <subcellularLocation>
        <location evidence="1">Membrane</location>
        <topology evidence="1">Multi-pass membrane protein</topology>
    </subcellularLocation>
</comment>
<feature type="domain" description="ABC transmembrane type-2" evidence="8">
    <location>
        <begin position="45"/>
        <end position="273"/>
    </location>
</feature>
<keyword evidence="2 6" id="KW-0812">Transmembrane</keyword>
<evidence type="ECO:0000256" key="1">
    <source>
        <dbReference type="ARBA" id="ARBA00004141"/>
    </source>
</evidence>
<feature type="transmembrane region" description="Helical" evidence="6">
    <location>
        <begin position="47"/>
        <end position="69"/>
    </location>
</feature>
<sequence>MSTATRHDTIRPSAGPRTPHPGTGALTASRVFVGRSMRHSMRDGEGLFIAVLLPVMLMLLFTIVFGGEIDPGGNFVGYVDFVVPGIIVLCSGFGASSVAVSVNRDVTGGAMRRFRSLPIPAATCLVGHVAASVVRNLLATAIVVGVALILGFRPTAAPLEYLAAGALVFAWVIAITVVFAAIGLLASSPEAANGYGFIILFLPYLSPAFVPLDSLPGWLQPFAAAQPVSPLIEAVRALLFGTDPGLAPWFALAWCLGIVVVGGALIVWRFPRG</sequence>
<gene>
    <name evidence="9" type="ORF">F8O01_15920</name>
</gene>
<evidence type="ECO:0000256" key="5">
    <source>
        <dbReference type="ARBA" id="ARBA00023251"/>
    </source>
</evidence>
<evidence type="ECO:0000256" key="6">
    <source>
        <dbReference type="RuleBase" id="RU361157"/>
    </source>
</evidence>
<protein>
    <recommendedName>
        <fullName evidence="6">Transport permease protein</fullName>
    </recommendedName>
</protein>
<name>A0A7J5BPS9_9MICO</name>
<keyword evidence="6" id="KW-0813">Transport</keyword>
<evidence type="ECO:0000256" key="7">
    <source>
        <dbReference type="SAM" id="MobiDB-lite"/>
    </source>
</evidence>
<dbReference type="PROSITE" id="PS51012">
    <property type="entry name" value="ABC_TM2"/>
    <property type="match status" value="1"/>
</dbReference>
<dbReference type="PANTHER" id="PTHR43229:SF2">
    <property type="entry name" value="NODULATION PROTEIN J"/>
    <property type="match status" value="1"/>
</dbReference>
<dbReference type="InterPro" id="IPR013525">
    <property type="entry name" value="ABC2_TM"/>
</dbReference>
<keyword evidence="10" id="KW-1185">Reference proteome</keyword>
<dbReference type="Pfam" id="PF01061">
    <property type="entry name" value="ABC2_membrane"/>
    <property type="match status" value="1"/>
</dbReference>
<evidence type="ECO:0000256" key="2">
    <source>
        <dbReference type="ARBA" id="ARBA00022692"/>
    </source>
</evidence>
<dbReference type="EMBL" id="WBJZ01000026">
    <property type="protein sequence ID" value="KAB1652969.1"/>
    <property type="molecule type" value="Genomic_DNA"/>
</dbReference>
<dbReference type="GO" id="GO:0043190">
    <property type="term" value="C:ATP-binding cassette (ABC) transporter complex"/>
    <property type="evidence" value="ECO:0007669"/>
    <property type="project" value="InterPro"/>
</dbReference>
<feature type="transmembrane region" description="Helical" evidence="6">
    <location>
        <begin position="246"/>
        <end position="268"/>
    </location>
</feature>
<dbReference type="InterPro" id="IPR000412">
    <property type="entry name" value="ABC_2_transport"/>
</dbReference>
<reference evidence="9 10" key="1">
    <citation type="submission" date="2019-09" db="EMBL/GenBank/DDBJ databases">
        <title>Phylogeny of genus Pseudoclavibacter and closely related genus.</title>
        <authorList>
            <person name="Li Y."/>
        </authorList>
    </citation>
    <scope>NUCLEOTIDE SEQUENCE [LARGE SCALE GENOMIC DNA]</scope>
    <source>
        <strain evidence="9 10">DSM 23821</strain>
    </source>
</reference>
<evidence type="ECO:0000259" key="8">
    <source>
        <dbReference type="PROSITE" id="PS51012"/>
    </source>
</evidence>